<proteinExistence type="predicted"/>
<dbReference type="RefSeq" id="WP_353542370.1">
    <property type="nucleotide sequence ID" value="NZ_BAABRN010000023.1"/>
</dbReference>
<reference evidence="1 2" key="1">
    <citation type="submission" date="2024-02" db="EMBL/GenBank/DDBJ databases">
        <title>Deinococcus xinjiangensis NBRC 107630.</title>
        <authorList>
            <person name="Ichikawa N."/>
            <person name="Katano-Makiyama Y."/>
            <person name="Hidaka K."/>
        </authorList>
    </citation>
    <scope>NUCLEOTIDE SEQUENCE [LARGE SCALE GENOMIC DNA]</scope>
    <source>
        <strain evidence="1 2">NBRC 107630</strain>
    </source>
</reference>
<keyword evidence="2" id="KW-1185">Reference proteome</keyword>
<sequence>MRAKLIRKTTEGFPESDPKSYGIAEMATFTLGEMYEVIAVYQVEYRAYLLLSDDFGGLAKRLAYCFELESRTIPEDWKINIISAEHTIIMGPEFLINPEDIAKLLDGNDEMIEKLQDYFEKTFL</sequence>
<name>A0ABP9VFB3_9DEIO</name>
<protein>
    <submittedName>
        <fullName evidence="1">Uncharacterized protein</fullName>
    </submittedName>
</protein>
<evidence type="ECO:0000313" key="1">
    <source>
        <dbReference type="EMBL" id="GAA5502402.1"/>
    </source>
</evidence>
<organism evidence="1 2">
    <name type="scientific">Deinococcus xinjiangensis</name>
    <dbReference type="NCBI Taxonomy" id="457454"/>
    <lineage>
        <taxon>Bacteria</taxon>
        <taxon>Thermotogati</taxon>
        <taxon>Deinococcota</taxon>
        <taxon>Deinococci</taxon>
        <taxon>Deinococcales</taxon>
        <taxon>Deinococcaceae</taxon>
        <taxon>Deinococcus</taxon>
    </lineage>
</organism>
<gene>
    <name evidence="1" type="ORF">Dxin01_02146</name>
</gene>
<accession>A0ABP9VFB3</accession>
<evidence type="ECO:0000313" key="2">
    <source>
        <dbReference type="Proteomes" id="UP001458946"/>
    </source>
</evidence>
<dbReference type="EMBL" id="BAABRN010000023">
    <property type="protein sequence ID" value="GAA5502402.1"/>
    <property type="molecule type" value="Genomic_DNA"/>
</dbReference>
<dbReference type="Proteomes" id="UP001458946">
    <property type="component" value="Unassembled WGS sequence"/>
</dbReference>
<comment type="caution">
    <text evidence="1">The sequence shown here is derived from an EMBL/GenBank/DDBJ whole genome shotgun (WGS) entry which is preliminary data.</text>
</comment>